<feature type="compositionally biased region" description="Polar residues" evidence="1">
    <location>
        <begin position="33"/>
        <end position="49"/>
    </location>
</feature>
<dbReference type="AlphaFoldDB" id="A2XJT7"/>
<keyword evidence="3" id="KW-1185">Reference proteome</keyword>
<feature type="region of interest" description="Disordered" evidence="1">
    <location>
        <begin position="28"/>
        <end position="67"/>
    </location>
</feature>
<gene>
    <name evidence="2" type="ORF">OsI_12706</name>
</gene>
<name>A2XJT7_ORYSI</name>
<organism evidence="2 3">
    <name type="scientific">Oryza sativa subsp. indica</name>
    <name type="common">Rice</name>
    <dbReference type="NCBI Taxonomy" id="39946"/>
    <lineage>
        <taxon>Eukaryota</taxon>
        <taxon>Viridiplantae</taxon>
        <taxon>Streptophyta</taxon>
        <taxon>Embryophyta</taxon>
        <taxon>Tracheophyta</taxon>
        <taxon>Spermatophyta</taxon>
        <taxon>Magnoliopsida</taxon>
        <taxon>Liliopsida</taxon>
        <taxon>Poales</taxon>
        <taxon>Poaceae</taxon>
        <taxon>BOP clade</taxon>
        <taxon>Oryzoideae</taxon>
        <taxon>Oryzeae</taxon>
        <taxon>Oryzinae</taxon>
        <taxon>Oryza</taxon>
        <taxon>Oryza sativa</taxon>
    </lineage>
</organism>
<evidence type="ECO:0000313" key="2">
    <source>
        <dbReference type="EMBL" id="EAY91097.1"/>
    </source>
</evidence>
<evidence type="ECO:0000313" key="3">
    <source>
        <dbReference type="Proteomes" id="UP000007015"/>
    </source>
</evidence>
<proteinExistence type="predicted"/>
<reference evidence="2 3" key="1">
    <citation type="journal article" date="2005" name="PLoS Biol.">
        <title>The genomes of Oryza sativa: a history of duplications.</title>
        <authorList>
            <person name="Yu J."/>
            <person name="Wang J."/>
            <person name="Lin W."/>
            <person name="Li S."/>
            <person name="Li H."/>
            <person name="Zhou J."/>
            <person name="Ni P."/>
            <person name="Dong W."/>
            <person name="Hu S."/>
            <person name="Zeng C."/>
            <person name="Zhang J."/>
            <person name="Zhang Y."/>
            <person name="Li R."/>
            <person name="Xu Z."/>
            <person name="Li S."/>
            <person name="Li X."/>
            <person name="Zheng H."/>
            <person name="Cong L."/>
            <person name="Lin L."/>
            <person name="Yin J."/>
            <person name="Geng J."/>
            <person name="Li G."/>
            <person name="Shi J."/>
            <person name="Liu J."/>
            <person name="Lv H."/>
            <person name="Li J."/>
            <person name="Wang J."/>
            <person name="Deng Y."/>
            <person name="Ran L."/>
            <person name="Shi X."/>
            <person name="Wang X."/>
            <person name="Wu Q."/>
            <person name="Li C."/>
            <person name="Ren X."/>
            <person name="Wang J."/>
            <person name="Wang X."/>
            <person name="Li D."/>
            <person name="Liu D."/>
            <person name="Zhang X."/>
            <person name="Ji Z."/>
            <person name="Zhao W."/>
            <person name="Sun Y."/>
            <person name="Zhang Z."/>
            <person name="Bao J."/>
            <person name="Han Y."/>
            <person name="Dong L."/>
            <person name="Ji J."/>
            <person name="Chen P."/>
            <person name="Wu S."/>
            <person name="Liu J."/>
            <person name="Xiao Y."/>
            <person name="Bu D."/>
            <person name="Tan J."/>
            <person name="Yang L."/>
            <person name="Ye C."/>
            <person name="Zhang J."/>
            <person name="Xu J."/>
            <person name="Zhou Y."/>
            <person name="Yu Y."/>
            <person name="Zhang B."/>
            <person name="Zhuang S."/>
            <person name="Wei H."/>
            <person name="Liu B."/>
            <person name="Lei M."/>
            <person name="Yu H."/>
            <person name="Li Y."/>
            <person name="Xu H."/>
            <person name="Wei S."/>
            <person name="He X."/>
            <person name="Fang L."/>
            <person name="Zhang Z."/>
            <person name="Zhang Y."/>
            <person name="Huang X."/>
            <person name="Su Z."/>
            <person name="Tong W."/>
            <person name="Li J."/>
            <person name="Tong Z."/>
            <person name="Li S."/>
            <person name="Ye J."/>
            <person name="Wang L."/>
            <person name="Fang L."/>
            <person name="Lei T."/>
            <person name="Chen C."/>
            <person name="Chen H."/>
            <person name="Xu Z."/>
            <person name="Li H."/>
            <person name="Huang H."/>
            <person name="Zhang F."/>
            <person name="Xu H."/>
            <person name="Li N."/>
            <person name="Zhao C."/>
            <person name="Li S."/>
            <person name="Dong L."/>
            <person name="Huang Y."/>
            <person name="Li L."/>
            <person name="Xi Y."/>
            <person name="Qi Q."/>
            <person name="Li W."/>
            <person name="Zhang B."/>
            <person name="Hu W."/>
            <person name="Zhang Y."/>
            <person name="Tian X."/>
            <person name="Jiao Y."/>
            <person name="Liang X."/>
            <person name="Jin J."/>
            <person name="Gao L."/>
            <person name="Zheng W."/>
            <person name="Hao B."/>
            <person name="Liu S."/>
            <person name="Wang W."/>
            <person name="Yuan L."/>
            <person name="Cao M."/>
            <person name="McDermott J."/>
            <person name="Samudrala R."/>
            <person name="Wang J."/>
            <person name="Wong G.K."/>
            <person name="Yang H."/>
        </authorList>
    </citation>
    <scope>NUCLEOTIDE SEQUENCE [LARGE SCALE GENOMIC DNA]</scope>
    <source>
        <strain evidence="3">cv. 93-11</strain>
    </source>
</reference>
<feature type="region of interest" description="Disordered" evidence="1">
    <location>
        <begin position="219"/>
        <end position="249"/>
    </location>
</feature>
<protein>
    <submittedName>
        <fullName evidence="2">Uncharacterized protein</fullName>
    </submittedName>
</protein>
<evidence type="ECO:0000256" key="1">
    <source>
        <dbReference type="SAM" id="MobiDB-lite"/>
    </source>
</evidence>
<feature type="compositionally biased region" description="Low complexity" evidence="1">
    <location>
        <begin position="234"/>
        <end position="249"/>
    </location>
</feature>
<dbReference type="Proteomes" id="UP000007015">
    <property type="component" value="Chromosome 3"/>
</dbReference>
<accession>A2XJT7</accession>
<dbReference type="EMBL" id="CM000128">
    <property type="protein sequence ID" value="EAY91097.1"/>
    <property type="molecule type" value="Genomic_DNA"/>
</dbReference>
<feature type="region of interest" description="Disordered" evidence="1">
    <location>
        <begin position="125"/>
        <end position="164"/>
    </location>
</feature>
<dbReference type="Gramene" id="BGIOSGA013174-TA">
    <property type="protein sequence ID" value="BGIOSGA013174-PA"/>
    <property type="gene ID" value="BGIOSGA013174"/>
</dbReference>
<dbReference type="HOGENOM" id="CLU_864321_0_0_1"/>
<sequence length="322" mass="33816">MPLLPTQLPVHALPLRLGGAVWREDQGAPCRASTVTGPGGQTDNDSSSGRPHPSPPLSGKEEAEDPMLLELLAAARDARTPPLLPSKDGKVGPGSPPWIELTLLGLDGLQPRGGLLGCDGPLEHDAPLQHDGPPLMTDGPPHQEEASLEAAQAHGGPPLLANGLPQDAASLEITQEEEEASEVVEVLTEQVDLLDLQHDDDAPAPMAPLFRRIPKPILADIPQPASGNTKTKKTTAATRRSNRQAARASSVPVSCRAQVRLAQQMANLEPGEPVDDAAIAAYIKTFDKPLAPHVLAALRGFLRLDDTGVGALVDADELGEQV</sequence>